<evidence type="ECO:0000313" key="2">
    <source>
        <dbReference type="Proteomes" id="UP000821853"/>
    </source>
</evidence>
<dbReference type="AlphaFoldDB" id="A0A9J6GPQ9"/>
<organism evidence="1 2">
    <name type="scientific">Haemaphysalis longicornis</name>
    <name type="common">Bush tick</name>
    <dbReference type="NCBI Taxonomy" id="44386"/>
    <lineage>
        <taxon>Eukaryota</taxon>
        <taxon>Metazoa</taxon>
        <taxon>Ecdysozoa</taxon>
        <taxon>Arthropoda</taxon>
        <taxon>Chelicerata</taxon>
        <taxon>Arachnida</taxon>
        <taxon>Acari</taxon>
        <taxon>Parasitiformes</taxon>
        <taxon>Ixodida</taxon>
        <taxon>Ixodoidea</taxon>
        <taxon>Ixodidae</taxon>
        <taxon>Haemaphysalinae</taxon>
        <taxon>Haemaphysalis</taxon>
    </lineage>
</organism>
<gene>
    <name evidence="1" type="ORF">HPB48_019240</name>
</gene>
<accession>A0A9J6GPQ9</accession>
<evidence type="ECO:0000313" key="1">
    <source>
        <dbReference type="EMBL" id="KAH9377621.1"/>
    </source>
</evidence>
<dbReference type="VEuPathDB" id="VectorBase:HLOH_043651"/>
<dbReference type="Proteomes" id="UP000821853">
    <property type="component" value="Unassembled WGS sequence"/>
</dbReference>
<name>A0A9J6GPQ9_HAELO</name>
<protein>
    <submittedName>
        <fullName evidence="1">Uncharacterized protein</fullName>
    </submittedName>
</protein>
<reference evidence="1 2" key="1">
    <citation type="journal article" date="2020" name="Cell">
        <title>Large-Scale Comparative Analyses of Tick Genomes Elucidate Their Genetic Diversity and Vector Capacities.</title>
        <authorList>
            <consortium name="Tick Genome and Microbiome Consortium (TIGMIC)"/>
            <person name="Jia N."/>
            <person name="Wang J."/>
            <person name="Shi W."/>
            <person name="Du L."/>
            <person name="Sun Y."/>
            <person name="Zhan W."/>
            <person name="Jiang J.F."/>
            <person name="Wang Q."/>
            <person name="Zhang B."/>
            <person name="Ji P."/>
            <person name="Bell-Sakyi L."/>
            <person name="Cui X.M."/>
            <person name="Yuan T.T."/>
            <person name="Jiang B.G."/>
            <person name="Yang W.F."/>
            <person name="Lam T.T."/>
            <person name="Chang Q.C."/>
            <person name="Ding S.J."/>
            <person name="Wang X.J."/>
            <person name="Zhu J.G."/>
            <person name="Ruan X.D."/>
            <person name="Zhao L."/>
            <person name="Wei J.T."/>
            <person name="Ye R.Z."/>
            <person name="Que T.C."/>
            <person name="Du C.H."/>
            <person name="Zhou Y.H."/>
            <person name="Cheng J.X."/>
            <person name="Dai P.F."/>
            <person name="Guo W.B."/>
            <person name="Han X.H."/>
            <person name="Huang E.J."/>
            <person name="Li L.F."/>
            <person name="Wei W."/>
            <person name="Gao Y.C."/>
            <person name="Liu J.Z."/>
            <person name="Shao H.Z."/>
            <person name="Wang X."/>
            <person name="Wang C.C."/>
            <person name="Yang T.C."/>
            <person name="Huo Q.B."/>
            <person name="Li W."/>
            <person name="Chen H.Y."/>
            <person name="Chen S.E."/>
            <person name="Zhou L.G."/>
            <person name="Ni X.B."/>
            <person name="Tian J.H."/>
            <person name="Sheng Y."/>
            <person name="Liu T."/>
            <person name="Pan Y.S."/>
            <person name="Xia L.Y."/>
            <person name="Li J."/>
            <person name="Zhao F."/>
            <person name="Cao W.C."/>
        </authorList>
    </citation>
    <scope>NUCLEOTIDE SEQUENCE [LARGE SCALE GENOMIC DNA]</scope>
    <source>
        <strain evidence="1">HaeL-2018</strain>
    </source>
</reference>
<proteinExistence type="predicted"/>
<dbReference type="SUPFAM" id="SSF55486">
    <property type="entry name" value="Metalloproteases ('zincins'), catalytic domain"/>
    <property type="match status" value="1"/>
</dbReference>
<dbReference type="EMBL" id="JABSTR010000008">
    <property type="protein sequence ID" value="KAH9377621.1"/>
    <property type="molecule type" value="Genomic_DNA"/>
</dbReference>
<comment type="caution">
    <text evidence="1">The sequence shown here is derived from an EMBL/GenBank/DDBJ whole genome shotgun (WGS) entry which is preliminary data.</text>
</comment>
<keyword evidence="2" id="KW-1185">Reference proteome</keyword>
<sequence length="209" mass="22716">MSGKIMAHVAHARRGRPASATKALDRWIADREASARLVGSPAYFESVRLPQSHDNDVLSYDSFLNSVTVSLLAAFPPFYYPNGSLAANYGGLGAAFAVTLMRGLSADPEGLRKVGNGTCGQATAQDRWHFMPALQAFRERQKSESLEEVAGFGGEALFFISYCHTQRRLDASFNCTKQLGGMLSFKEAFRCAPGARMAISEDFGTYVAL</sequence>